<name>A0A6B3SUY6_9BURK</name>
<accession>A0A6B3SUY6</accession>
<keyword evidence="1" id="KW-1133">Transmembrane helix</keyword>
<evidence type="ECO:0000313" key="2">
    <source>
        <dbReference type="EMBL" id="NEX64308.1"/>
    </source>
</evidence>
<feature type="transmembrane region" description="Helical" evidence="1">
    <location>
        <begin position="20"/>
        <end position="39"/>
    </location>
</feature>
<dbReference type="EMBL" id="JAAIVB010000079">
    <property type="protein sequence ID" value="NEX64308.1"/>
    <property type="molecule type" value="Genomic_DNA"/>
</dbReference>
<protein>
    <submittedName>
        <fullName evidence="2">DUF2244 domain-containing protein</fullName>
    </submittedName>
</protein>
<evidence type="ECO:0000313" key="3">
    <source>
        <dbReference type="Proteomes" id="UP000482155"/>
    </source>
</evidence>
<dbReference type="Proteomes" id="UP000482155">
    <property type="component" value="Unassembled WGS sequence"/>
</dbReference>
<gene>
    <name evidence="2" type="ORF">G3574_24765</name>
</gene>
<proteinExistence type="predicted"/>
<dbReference type="PROSITE" id="PS51257">
    <property type="entry name" value="PROKAR_LIPOPROTEIN"/>
    <property type="match status" value="1"/>
</dbReference>
<reference evidence="2 3" key="1">
    <citation type="submission" date="2020-02" db="EMBL/GenBank/DDBJ databases">
        <authorList>
            <person name="Kim M.K."/>
        </authorList>
    </citation>
    <scope>NUCLEOTIDE SEQUENCE [LARGE SCALE GENOMIC DNA]</scope>
    <source>
        <strain evidence="2 3">17J57-3</strain>
    </source>
</reference>
<feature type="transmembrane region" description="Helical" evidence="1">
    <location>
        <begin position="45"/>
        <end position="64"/>
    </location>
</feature>
<dbReference type="Pfam" id="PF10003">
    <property type="entry name" value="DUF2244"/>
    <property type="match status" value="1"/>
</dbReference>
<dbReference type="InterPro" id="IPR019253">
    <property type="entry name" value="DUF2244_TM"/>
</dbReference>
<dbReference type="AlphaFoldDB" id="A0A6B3SUY6"/>
<comment type="caution">
    <text evidence="2">The sequence shown here is derived from an EMBL/GenBank/DDBJ whole genome shotgun (WGS) entry which is preliminary data.</text>
</comment>
<keyword evidence="1" id="KW-0812">Transmembrane</keyword>
<keyword evidence="3" id="KW-1185">Reference proteome</keyword>
<evidence type="ECO:0000256" key="1">
    <source>
        <dbReference type="SAM" id="Phobius"/>
    </source>
</evidence>
<keyword evidence="1" id="KW-0472">Membrane</keyword>
<sequence length="154" mass="17839">MDVRDWVMRRNCSITPRQLAVAFSALSCMSFLVAIYFLLHGIWYVIGFTVIELAAVGASFIIFARHVTDRETVRLSDDCLFVELVQVDQVRQFRLDPRSTRVEPPSKRNGLVALEENGTRIELGRFLTEWKRREFAKELRIALASLRNKTEFQS</sequence>
<organism evidence="2 3">
    <name type="scientific">Noviherbaspirillum galbum</name>
    <dbReference type="NCBI Taxonomy" id="2709383"/>
    <lineage>
        <taxon>Bacteria</taxon>
        <taxon>Pseudomonadati</taxon>
        <taxon>Pseudomonadota</taxon>
        <taxon>Betaproteobacteria</taxon>
        <taxon>Burkholderiales</taxon>
        <taxon>Oxalobacteraceae</taxon>
        <taxon>Noviherbaspirillum</taxon>
    </lineage>
</organism>